<name>A0A1N7SHP4_9BURK</name>
<keyword evidence="2" id="KW-1185">Reference proteome</keyword>
<evidence type="ECO:0000313" key="2">
    <source>
        <dbReference type="Proteomes" id="UP000187012"/>
    </source>
</evidence>
<gene>
    <name evidence="1" type="ORF">BN2475_700028</name>
</gene>
<dbReference type="AlphaFoldDB" id="A0A1N7SHP4"/>
<evidence type="ECO:0000313" key="1">
    <source>
        <dbReference type="EMBL" id="SIT46870.1"/>
    </source>
</evidence>
<dbReference type="EMBL" id="CYGX02000070">
    <property type="protein sequence ID" value="SIT46870.1"/>
    <property type="molecule type" value="Genomic_DNA"/>
</dbReference>
<dbReference type="STRING" id="1247936.BN2475_700028"/>
<dbReference type="Proteomes" id="UP000187012">
    <property type="component" value="Unassembled WGS sequence"/>
</dbReference>
<accession>A0A1N7SHP4</accession>
<sequence>MVRNQSWSWSYRVVNLRGFSGENRKCIPEQNLSIGEKKVSLVLAGKTWARHFIKKPKQHSLPRPSHTVLAAASFAVTVMTACR</sequence>
<protein>
    <submittedName>
        <fullName evidence="1">Uncharacterized protein</fullName>
    </submittedName>
</protein>
<proteinExistence type="predicted"/>
<reference evidence="1 2" key="1">
    <citation type="submission" date="2016-12" db="EMBL/GenBank/DDBJ databases">
        <authorList>
            <person name="Song W.-J."/>
            <person name="Kurnit D.M."/>
        </authorList>
    </citation>
    <scope>NUCLEOTIDE SEQUENCE [LARGE SCALE GENOMIC DNA]</scope>
    <source>
        <strain evidence="1 2">STM7296</strain>
    </source>
</reference>
<organism evidence="1 2">
    <name type="scientific">Paraburkholderia ribeironis</name>
    <dbReference type="NCBI Taxonomy" id="1247936"/>
    <lineage>
        <taxon>Bacteria</taxon>
        <taxon>Pseudomonadati</taxon>
        <taxon>Pseudomonadota</taxon>
        <taxon>Betaproteobacteria</taxon>
        <taxon>Burkholderiales</taxon>
        <taxon>Burkholderiaceae</taxon>
        <taxon>Paraburkholderia</taxon>
    </lineage>
</organism>